<dbReference type="EMBL" id="ONZF01000013">
    <property type="protein sequence ID" value="SPJ25995.1"/>
    <property type="molecule type" value="Genomic_DNA"/>
</dbReference>
<evidence type="ECO:0000313" key="1">
    <source>
        <dbReference type="EMBL" id="SPJ25995.1"/>
    </source>
</evidence>
<evidence type="ECO:0008006" key="3">
    <source>
        <dbReference type="Google" id="ProtNLM"/>
    </source>
</evidence>
<reference evidence="1 2" key="1">
    <citation type="submission" date="2018-03" db="EMBL/GenBank/DDBJ databases">
        <authorList>
            <person name="Keele B.F."/>
        </authorList>
    </citation>
    <scope>NUCLEOTIDE SEQUENCE [LARGE SCALE GENOMIC DNA]</scope>
    <source>
        <strain evidence="1 2">CECT 8504</strain>
    </source>
</reference>
<evidence type="ECO:0000313" key="2">
    <source>
        <dbReference type="Proteomes" id="UP000244912"/>
    </source>
</evidence>
<name>A0A2R8C0P9_9RHOB</name>
<dbReference type="RefSeq" id="WP_108895719.1">
    <property type="nucleotide sequence ID" value="NZ_ONZF01000013.1"/>
</dbReference>
<dbReference type="CDD" id="cd00761">
    <property type="entry name" value="Glyco_tranf_GTA_type"/>
    <property type="match status" value="1"/>
</dbReference>
<proteinExistence type="predicted"/>
<gene>
    <name evidence="1" type="ORF">PAA8504_03851</name>
</gene>
<sequence>MTPPLSVTVAALTRRRPLMLANLIDSFAALRIPEGCTVRFLIVENDTDPLSRDTVAHRAPLPGGALDYVLEPEPGIPFGRNRAAKEAIAAGHDLLAFVDDDEVVAEDWLVNLIAGYRQSGAVLLGAPLGIHPPQKDLSWIQVKMHDCIRRRYAKKATRAARRADLTGTPGVTIVTNNWLGETGLFAEHGIWFDEAMRYTGGTDAKFSAQVKEAGLPTAWIADAHVHEIVPPERLSFGYQFARGRDQSNTNFRRKIDGNPAARWTVLVTVPLKAVSALGLAVALVPTNGATMLDLARTTGWIAGRLGAIAGARSDLYRQTTGH</sequence>
<protein>
    <recommendedName>
        <fullName evidence="3">Glycosyltransferase 2-like domain-containing protein</fullName>
    </recommendedName>
</protein>
<accession>A0A2R8C0P9</accession>
<dbReference type="SUPFAM" id="SSF53448">
    <property type="entry name" value="Nucleotide-diphospho-sugar transferases"/>
    <property type="match status" value="1"/>
</dbReference>
<dbReference type="Gene3D" id="3.90.550.10">
    <property type="entry name" value="Spore Coat Polysaccharide Biosynthesis Protein SpsA, Chain A"/>
    <property type="match status" value="1"/>
</dbReference>
<dbReference type="Proteomes" id="UP000244912">
    <property type="component" value="Unassembled WGS sequence"/>
</dbReference>
<keyword evidence="2" id="KW-1185">Reference proteome</keyword>
<dbReference type="InterPro" id="IPR029044">
    <property type="entry name" value="Nucleotide-diphossugar_trans"/>
</dbReference>
<dbReference type="AlphaFoldDB" id="A0A2R8C0P9"/>
<dbReference type="OrthoDB" id="6116224at2"/>
<organism evidence="1 2">
    <name type="scientific">Palleronia abyssalis</name>
    <dbReference type="NCBI Taxonomy" id="1501240"/>
    <lineage>
        <taxon>Bacteria</taxon>
        <taxon>Pseudomonadati</taxon>
        <taxon>Pseudomonadota</taxon>
        <taxon>Alphaproteobacteria</taxon>
        <taxon>Rhodobacterales</taxon>
        <taxon>Roseobacteraceae</taxon>
        <taxon>Palleronia</taxon>
    </lineage>
</organism>